<dbReference type="Pfam" id="PF00531">
    <property type="entry name" value="Death"/>
    <property type="match status" value="1"/>
</dbReference>
<evidence type="ECO:0000259" key="1">
    <source>
        <dbReference type="PROSITE" id="PS50017"/>
    </source>
</evidence>
<dbReference type="Gene3D" id="1.10.533.10">
    <property type="entry name" value="Death Domain, Fas"/>
    <property type="match status" value="1"/>
</dbReference>
<dbReference type="AlphaFoldDB" id="A0AAV1Z9W6"/>
<evidence type="ECO:0000313" key="2">
    <source>
        <dbReference type="EMBL" id="CAL1268337.1"/>
    </source>
</evidence>
<proteinExistence type="predicted"/>
<dbReference type="InterPro" id="IPR011029">
    <property type="entry name" value="DEATH-like_dom_sf"/>
</dbReference>
<dbReference type="Proteomes" id="UP001497382">
    <property type="component" value="Unassembled WGS sequence"/>
</dbReference>
<dbReference type="GO" id="GO:0007165">
    <property type="term" value="P:signal transduction"/>
    <property type="evidence" value="ECO:0007669"/>
    <property type="project" value="InterPro"/>
</dbReference>
<organism evidence="2 3">
    <name type="scientific">Larinioides sclopetarius</name>
    <dbReference type="NCBI Taxonomy" id="280406"/>
    <lineage>
        <taxon>Eukaryota</taxon>
        <taxon>Metazoa</taxon>
        <taxon>Ecdysozoa</taxon>
        <taxon>Arthropoda</taxon>
        <taxon>Chelicerata</taxon>
        <taxon>Arachnida</taxon>
        <taxon>Araneae</taxon>
        <taxon>Araneomorphae</taxon>
        <taxon>Entelegynae</taxon>
        <taxon>Araneoidea</taxon>
        <taxon>Araneidae</taxon>
        <taxon>Larinioides</taxon>
    </lineage>
</organism>
<dbReference type="SMART" id="SM00005">
    <property type="entry name" value="DEATH"/>
    <property type="match status" value="1"/>
</dbReference>
<gene>
    <name evidence="2" type="ORF">LARSCL_LOCUS4111</name>
</gene>
<dbReference type="InterPro" id="IPR000488">
    <property type="entry name" value="Death_dom"/>
</dbReference>
<evidence type="ECO:0000313" key="3">
    <source>
        <dbReference type="Proteomes" id="UP001497382"/>
    </source>
</evidence>
<dbReference type="PROSITE" id="PS50017">
    <property type="entry name" value="DEATH_DOMAIN"/>
    <property type="match status" value="1"/>
</dbReference>
<protein>
    <recommendedName>
        <fullName evidence="1">Death domain-containing protein</fullName>
    </recommendedName>
</protein>
<accession>A0AAV1Z9W6</accession>
<sequence length="215" mass="24765">MMDHLLQYSNLKNNVLKEAGTSVSIEQLKEHFSTSINSRRALSRVKSLKCIIQLLEEREMLNWKNVECLKQIGDLLQNNEIGELVQCYKKLEDIEEKLCICGEPIQQDENQCLIENNNNVVINLVNPGLAEAIRNISQRIGKEWPYLARELDISEYHRDRISNQFPNDFESQAKAALDLWRSKVNENVALEVLDKALNGRHCKRKGIGSFMCLPI</sequence>
<dbReference type="SUPFAM" id="SSF47986">
    <property type="entry name" value="DEATH domain"/>
    <property type="match status" value="2"/>
</dbReference>
<reference evidence="2 3" key="1">
    <citation type="submission" date="2024-04" db="EMBL/GenBank/DDBJ databases">
        <authorList>
            <person name="Rising A."/>
            <person name="Reimegard J."/>
            <person name="Sonavane S."/>
            <person name="Akerstrom W."/>
            <person name="Nylinder S."/>
            <person name="Hedman E."/>
            <person name="Kallberg Y."/>
        </authorList>
    </citation>
    <scope>NUCLEOTIDE SEQUENCE [LARGE SCALE GENOMIC DNA]</scope>
</reference>
<dbReference type="EMBL" id="CAXIEN010000032">
    <property type="protein sequence ID" value="CAL1268337.1"/>
    <property type="molecule type" value="Genomic_DNA"/>
</dbReference>
<name>A0AAV1Z9W6_9ARAC</name>
<comment type="caution">
    <text evidence="2">The sequence shown here is derived from an EMBL/GenBank/DDBJ whole genome shotgun (WGS) entry which is preliminary data.</text>
</comment>
<feature type="domain" description="Death" evidence="1">
    <location>
        <begin position="129"/>
        <end position="198"/>
    </location>
</feature>
<keyword evidence="3" id="KW-1185">Reference proteome</keyword>